<proteinExistence type="predicted"/>
<dbReference type="EMBL" id="JACSDI010000007">
    <property type="protein sequence ID" value="MCG9964595.1"/>
    <property type="molecule type" value="Genomic_DNA"/>
</dbReference>
<dbReference type="RefSeq" id="WP_240131213.1">
    <property type="nucleotide sequence ID" value="NZ_JACSDI010000007.1"/>
</dbReference>
<gene>
    <name evidence="2" type="ORF">H9J30_11805</name>
</gene>
<evidence type="ECO:0000256" key="1">
    <source>
        <dbReference type="SAM" id="Phobius"/>
    </source>
</evidence>
<name>A0ABS9QW79_9GAMM</name>
<accession>A0ABS9QW79</accession>
<sequence>MDLQMTHYWTLFVMIIFVLACLIAYRQVKLSNIRSMNEARAHSLIMERSQIDRMKPSDKQIQALKSWKAKVAQYAKDYENSSEFCDKQSSIKLVVNND</sequence>
<evidence type="ECO:0000313" key="2">
    <source>
        <dbReference type="EMBL" id="MCG9964595.1"/>
    </source>
</evidence>
<dbReference type="Proteomes" id="UP000829384">
    <property type="component" value="Unassembled WGS sequence"/>
</dbReference>
<protein>
    <submittedName>
        <fullName evidence="2">Uncharacterized protein</fullName>
    </submittedName>
</protein>
<keyword evidence="3" id="KW-1185">Reference proteome</keyword>
<feature type="transmembrane region" description="Helical" evidence="1">
    <location>
        <begin position="6"/>
        <end position="25"/>
    </location>
</feature>
<organism evidence="2 3">
    <name type="scientific">Shewanella cutis</name>
    <dbReference type="NCBI Taxonomy" id="2766780"/>
    <lineage>
        <taxon>Bacteria</taxon>
        <taxon>Pseudomonadati</taxon>
        <taxon>Pseudomonadota</taxon>
        <taxon>Gammaproteobacteria</taxon>
        <taxon>Alteromonadales</taxon>
        <taxon>Shewanellaceae</taxon>
        <taxon>Shewanella</taxon>
    </lineage>
</organism>
<comment type="caution">
    <text evidence="2">The sequence shown here is derived from an EMBL/GenBank/DDBJ whole genome shotgun (WGS) entry which is preliminary data.</text>
</comment>
<keyword evidence="1" id="KW-1133">Transmembrane helix</keyword>
<keyword evidence="1" id="KW-0472">Membrane</keyword>
<evidence type="ECO:0000313" key="3">
    <source>
        <dbReference type="Proteomes" id="UP000829384"/>
    </source>
</evidence>
<reference evidence="2 3" key="1">
    <citation type="submission" date="2020-08" db="EMBL/GenBank/DDBJ databases">
        <title>Whole genome sequence of Shewanella sp strain PS-2.</title>
        <authorList>
            <person name="Das S.K."/>
        </authorList>
    </citation>
    <scope>NUCLEOTIDE SEQUENCE [LARGE SCALE GENOMIC DNA]</scope>
    <source>
        <strain evidence="2 3">PS-2</strain>
    </source>
</reference>
<keyword evidence="1" id="KW-0812">Transmembrane</keyword>